<dbReference type="InterPro" id="IPR005101">
    <property type="entry name" value="Cryptochr/Photolyase_FAD-bd"/>
</dbReference>
<evidence type="ECO:0000256" key="5">
    <source>
        <dbReference type="ARBA" id="ARBA00022827"/>
    </source>
</evidence>
<dbReference type="Pfam" id="PF00875">
    <property type="entry name" value="DNA_photolyase"/>
    <property type="match status" value="1"/>
</dbReference>
<dbReference type="Gene3D" id="1.10.579.10">
    <property type="entry name" value="DNA Cyclobutane Dipyrimidine Photolyase, subunit A, domain 3"/>
    <property type="match status" value="1"/>
</dbReference>
<keyword evidence="5 8" id="KW-0274">FAD</keyword>
<dbReference type="Gene3D" id="3.40.50.620">
    <property type="entry name" value="HUPs"/>
    <property type="match status" value="1"/>
</dbReference>
<dbReference type="InterPro" id="IPR036155">
    <property type="entry name" value="Crypto/Photolyase_N_sf"/>
</dbReference>
<proteinExistence type="inferred from homology"/>
<evidence type="ECO:0000256" key="1">
    <source>
        <dbReference type="ARBA" id="ARBA00001932"/>
    </source>
</evidence>
<dbReference type="FunFam" id="1.10.579.10:FF:000003">
    <property type="entry name" value="Deoxyribodipyrimidine photo-lyase"/>
    <property type="match status" value="1"/>
</dbReference>
<evidence type="ECO:0000256" key="8">
    <source>
        <dbReference type="PIRSR" id="PIRSR602081-1"/>
    </source>
</evidence>
<evidence type="ECO:0000256" key="4">
    <source>
        <dbReference type="ARBA" id="ARBA00022630"/>
    </source>
</evidence>
<reference evidence="12 13" key="1">
    <citation type="submission" date="2015-12" db="EMBL/GenBank/DDBJ databases">
        <title>Diversity of Burkholderia near neighbor genomes.</title>
        <authorList>
            <person name="Sahl J."/>
            <person name="Wagner D."/>
            <person name="Keim P."/>
        </authorList>
    </citation>
    <scope>NUCLEOTIDE SEQUENCE [LARGE SCALE GENOMIC DNA]</scope>
    <source>
        <strain evidence="12 13">MSMB0783</strain>
    </source>
</reference>
<dbReference type="GO" id="GO:0071949">
    <property type="term" value="F:FAD binding"/>
    <property type="evidence" value="ECO:0007669"/>
    <property type="project" value="TreeGrafter"/>
</dbReference>
<dbReference type="Pfam" id="PF03441">
    <property type="entry name" value="FAD_binding_7"/>
    <property type="match status" value="1"/>
</dbReference>
<dbReference type="PROSITE" id="PS51645">
    <property type="entry name" value="PHR_CRY_ALPHA_BETA"/>
    <property type="match status" value="1"/>
</dbReference>
<dbReference type="Gene3D" id="1.25.40.80">
    <property type="match status" value="1"/>
</dbReference>
<dbReference type="PROSITE" id="PS00394">
    <property type="entry name" value="DNA_PHOTOLYASES_1_1"/>
    <property type="match status" value="1"/>
</dbReference>
<evidence type="ECO:0000256" key="3">
    <source>
        <dbReference type="ARBA" id="ARBA00014046"/>
    </source>
</evidence>
<dbReference type="SUPFAM" id="SSF52425">
    <property type="entry name" value="Cryptochrome/photolyase, N-terminal domain"/>
    <property type="match status" value="1"/>
</dbReference>
<dbReference type="InterPro" id="IPR006050">
    <property type="entry name" value="DNA_photolyase_N"/>
</dbReference>
<dbReference type="RefSeq" id="WP_046427399.1">
    <property type="nucleotide sequence ID" value="NZ_CP013421.1"/>
</dbReference>
<dbReference type="GO" id="GO:0009416">
    <property type="term" value="P:response to light stimulus"/>
    <property type="evidence" value="ECO:0007669"/>
    <property type="project" value="TreeGrafter"/>
</dbReference>
<dbReference type="InterPro" id="IPR002081">
    <property type="entry name" value="Cryptochrome/DNA_photolyase_1"/>
</dbReference>
<evidence type="ECO:0000256" key="6">
    <source>
        <dbReference type="ARBA" id="ARBA00022991"/>
    </source>
</evidence>
<dbReference type="GO" id="GO:0000719">
    <property type="term" value="P:photoreactive repair"/>
    <property type="evidence" value="ECO:0007669"/>
    <property type="project" value="UniProtKB-ARBA"/>
</dbReference>
<evidence type="ECO:0000313" key="12">
    <source>
        <dbReference type="EMBL" id="AOJ76493.1"/>
    </source>
</evidence>
<comment type="cofactor">
    <cofactor evidence="8">
        <name>FAD</name>
        <dbReference type="ChEBI" id="CHEBI:57692"/>
    </cofactor>
    <text evidence="8">Binds 1 FAD per subunit.</text>
</comment>
<keyword evidence="4 8" id="KW-0285">Flavoprotein</keyword>
<accession>A0A1B4LH25</accession>
<evidence type="ECO:0000313" key="13">
    <source>
        <dbReference type="Proteomes" id="UP000243680"/>
    </source>
</evidence>
<evidence type="ECO:0000256" key="7">
    <source>
        <dbReference type="ARBA" id="ARBA00033999"/>
    </source>
</evidence>
<feature type="binding site" evidence="8">
    <location>
        <begin position="251"/>
        <end position="255"/>
    </location>
    <ligand>
        <name>FAD</name>
        <dbReference type="ChEBI" id="CHEBI:57692"/>
    </ligand>
</feature>
<dbReference type="InterPro" id="IPR014729">
    <property type="entry name" value="Rossmann-like_a/b/a_fold"/>
</dbReference>
<dbReference type="Proteomes" id="UP000243680">
    <property type="component" value="Chromosome 3"/>
</dbReference>
<dbReference type="PANTHER" id="PTHR11455:SF9">
    <property type="entry name" value="CRYPTOCHROME CIRCADIAN CLOCK 5 ISOFORM X1"/>
    <property type="match status" value="1"/>
</dbReference>
<dbReference type="InterPro" id="IPR036134">
    <property type="entry name" value="Crypto/Photolyase_FAD-like_sf"/>
</dbReference>
<evidence type="ECO:0000256" key="9">
    <source>
        <dbReference type="PIRSR" id="PIRSR602081-2"/>
    </source>
</evidence>
<dbReference type="PRINTS" id="PR00147">
    <property type="entry name" value="DNAPHOTLYASE"/>
</dbReference>
<dbReference type="EC" id="4.1.99.3" evidence="2"/>
<dbReference type="PROSITE" id="PS00691">
    <property type="entry name" value="DNA_PHOTOLYASES_1_2"/>
    <property type="match status" value="1"/>
</dbReference>
<dbReference type="AlphaFoldDB" id="A0A1B4LH25"/>
<dbReference type="GO" id="GO:0003677">
    <property type="term" value="F:DNA binding"/>
    <property type="evidence" value="ECO:0007669"/>
    <property type="project" value="TreeGrafter"/>
</dbReference>
<name>A0A1B4LH25_9BURK</name>
<dbReference type="SUPFAM" id="SSF48173">
    <property type="entry name" value="Cryptochrome/photolyase FAD-binding domain"/>
    <property type="match status" value="1"/>
</dbReference>
<evidence type="ECO:0000259" key="11">
    <source>
        <dbReference type="PROSITE" id="PS51645"/>
    </source>
</evidence>
<dbReference type="PANTHER" id="PTHR11455">
    <property type="entry name" value="CRYPTOCHROME"/>
    <property type="match status" value="1"/>
</dbReference>
<protein>
    <recommendedName>
        <fullName evidence="3">Deoxyribodipyrimidine photo-lyase</fullName>
        <ecNumber evidence="2">4.1.99.3</ecNumber>
    </recommendedName>
</protein>
<evidence type="ECO:0000256" key="2">
    <source>
        <dbReference type="ARBA" id="ARBA00013149"/>
    </source>
</evidence>
<dbReference type="InterPro" id="IPR018394">
    <property type="entry name" value="DNA_photolyase_1_CS_C"/>
</dbReference>
<feature type="binding site" evidence="8">
    <location>
        <begin position="398"/>
        <end position="400"/>
    </location>
    <ligand>
        <name>FAD</name>
        <dbReference type="ChEBI" id="CHEBI:57692"/>
    </ligand>
</feature>
<evidence type="ECO:0000256" key="10">
    <source>
        <dbReference type="RuleBase" id="RU004182"/>
    </source>
</evidence>
<comment type="cofactor">
    <cofactor evidence="1">
        <name>(6R)-5,10-methylene-5,6,7,8-tetrahydrofolate</name>
        <dbReference type="ChEBI" id="CHEBI:15636"/>
    </cofactor>
</comment>
<feature type="binding site" evidence="8">
    <location>
        <position position="298"/>
    </location>
    <ligand>
        <name>FAD</name>
        <dbReference type="ChEBI" id="CHEBI:57692"/>
    </ligand>
</feature>
<gene>
    <name evidence="12" type="ORF">WJ35_15350</name>
</gene>
<feature type="domain" description="Photolyase/cryptochrome alpha/beta" evidence="11">
    <location>
        <begin position="11"/>
        <end position="140"/>
    </location>
</feature>
<keyword evidence="12" id="KW-0456">Lyase</keyword>
<dbReference type="EMBL" id="CP013421">
    <property type="protein sequence ID" value="AOJ76493.1"/>
    <property type="molecule type" value="Genomic_DNA"/>
</dbReference>
<keyword evidence="6 10" id="KW-0157">Chromophore</keyword>
<sequence>MTRSDLPHEARPVVVWFRDDQRLADNPALTHALDTGHPVVCVYVHDAAPKHGRAMGGAQRWWLHESLSKLDDALAAHGGSLILLRGNEHEAITGFAAAIGAAMVVWNRRYAKAQTGTDASIKRDLIDRGIAVSTFNGHLLREPWTVTTREGLPFQVFSAYWRAARRDDFFPPVPLPAPSHIRFFPVPAHATPHVCTLRELELQPSAPDWAGGLRETWQCGEQAASDQLEAFLENSLSDYPTLRDFPAARATSRLSPYLRFGNISVRQVWYATLSAADAMRSAHTVRGIDSKDGPLNKFLSEIGWREFSYHLLYHFAPLHQVNFRRQFDSMPWRDDAKSLRKWQTGRTGYPLVDAGMRELWHTGWMHNRVRMVAASFLSKHLLIDWRQGEAWFWDTLVDADEASNPASWQWVSGSGADAAPYFRIFNPVLQAQKFDPHGDYTRRWVPELAQLSADTVHAPWAASREQLQRASVTLGRSYPMPIVDHQCARARALESVKRLDSESHA</sequence>
<dbReference type="GO" id="GO:0003904">
    <property type="term" value="F:deoxyribodipyrimidine photo-lyase activity"/>
    <property type="evidence" value="ECO:0007669"/>
    <property type="project" value="UniProtKB-EC"/>
</dbReference>
<feature type="binding site" evidence="8">
    <location>
        <position position="239"/>
    </location>
    <ligand>
        <name>FAD</name>
        <dbReference type="ChEBI" id="CHEBI:57692"/>
    </ligand>
</feature>
<comment type="similarity">
    <text evidence="10">Belongs to the DNA photolyase family.</text>
</comment>
<organism evidence="12 13">
    <name type="scientific">Burkholderia ubonensis</name>
    <dbReference type="NCBI Taxonomy" id="101571"/>
    <lineage>
        <taxon>Bacteria</taxon>
        <taxon>Pseudomonadati</taxon>
        <taxon>Pseudomonadota</taxon>
        <taxon>Betaproteobacteria</taxon>
        <taxon>Burkholderiales</taxon>
        <taxon>Burkholderiaceae</taxon>
        <taxon>Burkholderia</taxon>
        <taxon>Burkholderia cepacia complex</taxon>
    </lineage>
</organism>
<feature type="site" description="Electron transfer via tryptophanyl radical" evidence="9">
    <location>
        <position position="332"/>
    </location>
</feature>
<feature type="site" description="Electron transfer via tryptophanyl radical" evidence="9">
    <location>
        <position position="408"/>
    </location>
</feature>
<feature type="site" description="Electron transfer via tryptophanyl radical" evidence="9">
    <location>
        <position position="385"/>
    </location>
</feature>
<comment type="catalytic activity">
    <reaction evidence="7">
        <text>cyclobutadipyrimidine (in DNA) = 2 pyrimidine residues (in DNA).</text>
        <dbReference type="EC" id="4.1.99.3"/>
    </reaction>
</comment>